<gene>
    <name evidence="17" type="ORF">WNY77_12480</name>
</gene>
<evidence type="ECO:0000256" key="4">
    <source>
        <dbReference type="ARBA" id="ARBA00022496"/>
    </source>
</evidence>
<dbReference type="InterPro" id="IPR012910">
    <property type="entry name" value="Plug_dom"/>
</dbReference>
<comment type="similarity">
    <text evidence="11 13">Belongs to the TonB-dependent receptor family.</text>
</comment>
<dbReference type="InterPro" id="IPR039426">
    <property type="entry name" value="TonB-dep_rcpt-like"/>
</dbReference>
<keyword evidence="4" id="KW-0410">Iron transport</keyword>
<evidence type="ECO:0000259" key="15">
    <source>
        <dbReference type="Pfam" id="PF00593"/>
    </source>
</evidence>
<keyword evidence="7" id="KW-0406">Ion transport</keyword>
<dbReference type="RefSeq" id="WP_342881908.1">
    <property type="nucleotide sequence ID" value="NZ_JBBMQS010000007.1"/>
</dbReference>
<keyword evidence="2 11" id="KW-0813">Transport</keyword>
<evidence type="ECO:0000256" key="14">
    <source>
        <dbReference type="SAM" id="MobiDB-lite"/>
    </source>
</evidence>
<sequence length="880" mass="95798">MDKSNTGQLKKNPIALLISLTLGVPIPIVSAQEIEEEVETLRLETITVEAQKRRQSMQTVPVSVSAFSGKQLDQAVLKDIFDVASMVPASSAFQTQNVTNTSFSIRGIGTSSQNFGLDPSVGLYIDGIYRARQSSMVNNLVDIEAVEVLRGPQGTLFGKNTPSGAILIRSVAPSHDGANNFIEGTVGNYGLLNYSAAASVSAIDNILAFRVTGFGSQRDGFVSEVNTGSDVLNDRDRWGARLQALYTPSDDVTLRIIADYAEIDEICCAAPVQVSNAHATGIEGKFGTDSLLSQAPFNATIFDGSDFFDHKVALSFLPESQVEDSGLSAELNWDINEQFTLVSISAYRNFDSYDNIDSDFTDAHLFGTRNDSQQNSFSQELRIDYTSDRVTGILGAYYFRQDLDLDYSLYTGEQFNDFFLAGFAQGAFNDLLAGIDALSIATNGLIAASASPAPASTSFDHRADQKHESYAIFGQIDYQLSETLTLTTGLRYTDESKDLSTIFSEVLPADSTFPTFFTSVGDPADPESIVPGSLLYGAGVAGNVLAGIQANTIDITTANGQAALAALAPFQTLGWGFNPLGAITAARSDISDTLDDDQITGTLKLSYTPNRDTLMYVSYGTGYKSGGTNTDRISEGFDPIFAAEKSRSLEIGIKKDFPEQDLRVNAAIHSTNVDDIQANTFTGTGFNLQNAGDYKTSGLEVELTWLPTDTIEVGFVYARVNAEYDNFTRGNCWIAYTWHTGITDPGQEISESGAPNPYCDRSGDRPTGEPEDYAMLRVKKDFTVSDGVDAHIVAEYSYTGDVVLDGSNDPFAVQDSYSLLNLRFFMNFAKYDMDLVFWGRNVLDEEYINHVNFNTPLQEGKFNAYISDPATFGITLRKRF</sequence>
<keyword evidence="17" id="KW-0675">Receptor</keyword>
<evidence type="ECO:0000256" key="10">
    <source>
        <dbReference type="ARBA" id="ARBA00023237"/>
    </source>
</evidence>
<dbReference type="PROSITE" id="PS00430">
    <property type="entry name" value="TONB_DEPENDENT_REC_1"/>
    <property type="match status" value="1"/>
</dbReference>
<keyword evidence="9 11" id="KW-0472">Membrane</keyword>
<evidence type="ECO:0000313" key="18">
    <source>
        <dbReference type="Proteomes" id="UP001461163"/>
    </source>
</evidence>
<evidence type="ECO:0000256" key="2">
    <source>
        <dbReference type="ARBA" id="ARBA00022448"/>
    </source>
</evidence>
<dbReference type="InterPro" id="IPR036942">
    <property type="entry name" value="Beta-barrel_TonB_sf"/>
</dbReference>
<evidence type="ECO:0000256" key="11">
    <source>
        <dbReference type="PROSITE-ProRule" id="PRU01360"/>
    </source>
</evidence>
<evidence type="ECO:0000256" key="1">
    <source>
        <dbReference type="ARBA" id="ARBA00004571"/>
    </source>
</evidence>
<evidence type="ECO:0000256" key="5">
    <source>
        <dbReference type="ARBA" id="ARBA00022692"/>
    </source>
</evidence>
<dbReference type="Pfam" id="PF07715">
    <property type="entry name" value="Plug"/>
    <property type="match status" value="1"/>
</dbReference>
<dbReference type="PANTHER" id="PTHR32552">
    <property type="entry name" value="FERRICHROME IRON RECEPTOR-RELATED"/>
    <property type="match status" value="1"/>
</dbReference>
<feature type="region of interest" description="Disordered" evidence="14">
    <location>
        <begin position="746"/>
        <end position="770"/>
    </location>
</feature>
<organism evidence="17 18">
    <name type="scientific">Paraglaciecola mesophila</name>
    <dbReference type="NCBI Taxonomy" id="197222"/>
    <lineage>
        <taxon>Bacteria</taxon>
        <taxon>Pseudomonadati</taxon>
        <taxon>Pseudomonadota</taxon>
        <taxon>Gammaproteobacteria</taxon>
        <taxon>Alteromonadales</taxon>
        <taxon>Alteromonadaceae</taxon>
        <taxon>Paraglaciecola</taxon>
    </lineage>
</organism>
<dbReference type="PROSITE" id="PS52016">
    <property type="entry name" value="TONB_DEPENDENT_REC_3"/>
    <property type="match status" value="1"/>
</dbReference>
<protein>
    <submittedName>
        <fullName evidence="17">TonB-dependent receptor</fullName>
    </submittedName>
</protein>
<dbReference type="SUPFAM" id="SSF56935">
    <property type="entry name" value="Porins"/>
    <property type="match status" value="1"/>
</dbReference>
<keyword evidence="6" id="KW-0408">Iron</keyword>
<keyword evidence="3 11" id="KW-1134">Transmembrane beta strand</keyword>
<dbReference type="EMBL" id="JBBMQS010000007">
    <property type="protein sequence ID" value="MEM5498216.1"/>
    <property type="molecule type" value="Genomic_DNA"/>
</dbReference>
<keyword evidence="18" id="KW-1185">Reference proteome</keyword>
<name>A0ABU9SXI8_9ALTE</name>
<dbReference type="Pfam" id="PF00593">
    <property type="entry name" value="TonB_dep_Rec_b-barrel"/>
    <property type="match status" value="1"/>
</dbReference>
<evidence type="ECO:0000259" key="16">
    <source>
        <dbReference type="Pfam" id="PF07715"/>
    </source>
</evidence>
<evidence type="ECO:0000256" key="7">
    <source>
        <dbReference type="ARBA" id="ARBA00023065"/>
    </source>
</evidence>
<reference evidence="17 18" key="1">
    <citation type="submission" date="2024-03" db="EMBL/GenBank/DDBJ databases">
        <title>Community enrichment and isolation of bacterial strains for fucoidan degradation.</title>
        <authorList>
            <person name="Sichert A."/>
        </authorList>
    </citation>
    <scope>NUCLEOTIDE SEQUENCE [LARGE SCALE GENOMIC DNA]</scope>
    <source>
        <strain evidence="17 18">AS12</strain>
    </source>
</reference>
<accession>A0ABU9SXI8</accession>
<evidence type="ECO:0000256" key="3">
    <source>
        <dbReference type="ARBA" id="ARBA00022452"/>
    </source>
</evidence>
<keyword evidence="8 12" id="KW-0798">TonB box</keyword>
<dbReference type="Proteomes" id="UP001461163">
    <property type="component" value="Unassembled WGS sequence"/>
</dbReference>
<proteinExistence type="inferred from homology"/>
<feature type="domain" description="TonB-dependent receptor plug" evidence="16">
    <location>
        <begin position="58"/>
        <end position="165"/>
    </location>
</feature>
<keyword evidence="10 11" id="KW-0998">Cell outer membrane</keyword>
<evidence type="ECO:0000256" key="9">
    <source>
        <dbReference type="ARBA" id="ARBA00023136"/>
    </source>
</evidence>
<comment type="subcellular location">
    <subcellularLocation>
        <location evidence="1 11">Cell outer membrane</location>
        <topology evidence="1 11">Multi-pass membrane protein</topology>
    </subcellularLocation>
</comment>
<keyword evidence="5 11" id="KW-0812">Transmembrane</keyword>
<dbReference type="Gene3D" id="2.40.170.20">
    <property type="entry name" value="TonB-dependent receptor, beta-barrel domain"/>
    <property type="match status" value="2"/>
</dbReference>
<evidence type="ECO:0000313" key="17">
    <source>
        <dbReference type="EMBL" id="MEM5498216.1"/>
    </source>
</evidence>
<dbReference type="InterPro" id="IPR000531">
    <property type="entry name" value="Beta-barrel_TonB"/>
</dbReference>
<evidence type="ECO:0000256" key="8">
    <source>
        <dbReference type="ARBA" id="ARBA00023077"/>
    </source>
</evidence>
<dbReference type="PANTHER" id="PTHR32552:SF81">
    <property type="entry name" value="TONB-DEPENDENT OUTER MEMBRANE RECEPTOR"/>
    <property type="match status" value="1"/>
</dbReference>
<evidence type="ECO:0000256" key="6">
    <source>
        <dbReference type="ARBA" id="ARBA00023004"/>
    </source>
</evidence>
<evidence type="ECO:0000256" key="12">
    <source>
        <dbReference type="PROSITE-ProRule" id="PRU10143"/>
    </source>
</evidence>
<comment type="caution">
    <text evidence="17">The sequence shown here is derived from an EMBL/GenBank/DDBJ whole genome shotgun (WGS) entry which is preliminary data.</text>
</comment>
<dbReference type="InterPro" id="IPR010916">
    <property type="entry name" value="TonB_box_CS"/>
</dbReference>
<feature type="domain" description="TonB-dependent receptor-like beta-barrel" evidence="15">
    <location>
        <begin position="320"/>
        <end position="841"/>
    </location>
</feature>
<feature type="short sequence motif" description="TonB box" evidence="12">
    <location>
        <begin position="45"/>
        <end position="51"/>
    </location>
</feature>
<evidence type="ECO:0000256" key="13">
    <source>
        <dbReference type="RuleBase" id="RU003357"/>
    </source>
</evidence>